<evidence type="ECO:0000313" key="3">
    <source>
        <dbReference type="Proteomes" id="UP000594263"/>
    </source>
</evidence>
<name>A0A7N0V6F1_KALFE</name>
<sequence>MLQSKMKSSLKRLASKVRCVSNGVSQDTDEFSILAARSSKERGEEKSCGKMDQVRSPSGHFAVYVGEERQRFTVNTRYLTHPLFKMLLEKASDEFGVERRDVLVVPCSVSAFQEVMSAIERCRGRFDFGELVEEFL</sequence>
<evidence type="ECO:0000256" key="1">
    <source>
        <dbReference type="ARBA" id="ARBA00006974"/>
    </source>
</evidence>
<dbReference type="InterPro" id="IPR003676">
    <property type="entry name" value="SAUR_fam"/>
</dbReference>
<evidence type="ECO:0008006" key="4">
    <source>
        <dbReference type="Google" id="ProtNLM"/>
    </source>
</evidence>
<reference evidence="2" key="1">
    <citation type="submission" date="2021-01" db="UniProtKB">
        <authorList>
            <consortium name="EnsemblPlants"/>
        </authorList>
    </citation>
    <scope>IDENTIFICATION</scope>
</reference>
<dbReference type="Pfam" id="PF02519">
    <property type="entry name" value="Auxin_inducible"/>
    <property type="match status" value="1"/>
</dbReference>
<organism evidence="2 3">
    <name type="scientific">Kalanchoe fedtschenkoi</name>
    <name type="common">Lavender scallops</name>
    <name type="synonym">South American air plant</name>
    <dbReference type="NCBI Taxonomy" id="63787"/>
    <lineage>
        <taxon>Eukaryota</taxon>
        <taxon>Viridiplantae</taxon>
        <taxon>Streptophyta</taxon>
        <taxon>Embryophyta</taxon>
        <taxon>Tracheophyta</taxon>
        <taxon>Spermatophyta</taxon>
        <taxon>Magnoliopsida</taxon>
        <taxon>eudicotyledons</taxon>
        <taxon>Gunneridae</taxon>
        <taxon>Pentapetalae</taxon>
        <taxon>Saxifragales</taxon>
        <taxon>Crassulaceae</taxon>
        <taxon>Kalanchoe</taxon>
    </lineage>
</organism>
<dbReference type="AlphaFoldDB" id="A0A7N0V6F1"/>
<keyword evidence="3" id="KW-1185">Reference proteome</keyword>
<proteinExistence type="inferred from homology"/>
<dbReference type="EnsemblPlants" id="Kaladp0100s0095.1.v1.1">
    <property type="protein sequence ID" value="Kaladp0100s0095.1.v1.1.CDS.1"/>
    <property type="gene ID" value="Kaladp0100s0095.v1.1"/>
</dbReference>
<dbReference type="Gramene" id="Kaladp0100s0095.1.v1.1">
    <property type="protein sequence ID" value="Kaladp0100s0095.1.v1.1.CDS.1"/>
    <property type="gene ID" value="Kaladp0100s0095.v1.1"/>
</dbReference>
<protein>
    <recommendedName>
        <fullName evidence="4">SAUR family protein</fullName>
    </recommendedName>
</protein>
<evidence type="ECO:0000313" key="2">
    <source>
        <dbReference type="EnsemblPlants" id="Kaladp0100s0095.1.v1.1.CDS.1"/>
    </source>
</evidence>
<comment type="similarity">
    <text evidence="1">Belongs to the ARG7 family.</text>
</comment>
<dbReference type="PANTHER" id="PTHR31374:SF28">
    <property type="entry name" value="SAUR-LIKE AUXIN-RESPONSIVE PROTEIN FAMILY"/>
    <property type="match status" value="1"/>
</dbReference>
<dbReference type="PANTHER" id="PTHR31374">
    <property type="entry name" value="AUXIN-INDUCED PROTEIN-LIKE-RELATED"/>
    <property type="match status" value="1"/>
</dbReference>
<dbReference type="Proteomes" id="UP000594263">
    <property type="component" value="Unplaced"/>
</dbReference>
<accession>A0A7N0V6F1</accession>
<dbReference type="GO" id="GO:0009733">
    <property type="term" value="P:response to auxin"/>
    <property type="evidence" value="ECO:0007669"/>
    <property type="project" value="InterPro"/>
</dbReference>
<dbReference type="OMA" id="RRFWAIG"/>